<evidence type="ECO:0000256" key="1">
    <source>
        <dbReference type="SAM" id="MobiDB-lite"/>
    </source>
</evidence>
<evidence type="ECO:0000313" key="3">
    <source>
        <dbReference type="EMBL" id="MQL75533.1"/>
    </source>
</evidence>
<evidence type="ECO:0000259" key="2">
    <source>
        <dbReference type="Pfam" id="PF10536"/>
    </source>
</evidence>
<dbReference type="AlphaFoldDB" id="A0A843U1T5"/>
<dbReference type="OrthoDB" id="672083at2759"/>
<protein>
    <recommendedName>
        <fullName evidence="2">Aminotransferase-like plant mobile domain-containing protein</fullName>
    </recommendedName>
</protein>
<evidence type="ECO:0000313" key="4">
    <source>
        <dbReference type="Proteomes" id="UP000652761"/>
    </source>
</evidence>
<feature type="domain" description="Aminotransferase-like plant mobile" evidence="2">
    <location>
        <begin position="231"/>
        <end position="345"/>
    </location>
</feature>
<dbReference type="PANTHER" id="PTHR46033">
    <property type="entry name" value="PROTEIN MAIN-LIKE 2"/>
    <property type="match status" value="1"/>
</dbReference>
<dbReference type="Pfam" id="PF10536">
    <property type="entry name" value="PMD"/>
    <property type="match status" value="1"/>
</dbReference>
<dbReference type="PANTHER" id="PTHR46033:SF8">
    <property type="entry name" value="PROTEIN MAINTENANCE OF MERISTEMS-LIKE"/>
    <property type="match status" value="1"/>
</dbReference>
<dbReference type="EMBL" id="NMUH01000255">
    <property type="protein sequence ID" value="MQL75533.1"/>
    <property type="molecule type" value="Genomic_DNA"/>
</dbReference>
<name>A0A843U1T5_COLES</name>
<feature type="compositionally biased region" description="Polar residues" evidence="1">
    <location>
        <begin position="115"/>
        <end position="125"/>
    </location>
</feature>
<feature type="compositionally biased region" description="Polar residues" evidence="1">
    <location>
        <begin position="473"/>
        <end position="483"/>
    </location>
</feature>
<proteinExistence type="predicted"/>
<feature type="region of interest" description="Disordered" evidence="1">
    <location>
        <begin position="106"/>
        <end position="125"/>
    </location>
</feature>
<gene>
    <name evidence="3" type="ORF">Taro_007924</name>
</gene>
<feature type="compositionally biased region" description="Polar residues" evidence="1">
    <location>
        <begin position="494"/>
        <end position="505"/>
    </location>
</feature>
<dbReference type="GO" id="GO:0010073">
    <property type="term" value="P:meristem maintenance"/>
    <property type="evidence" value="ECO:0007669"/>
    <property type="project" value="InterPro"/>
</dbReference>
<dbReference type="InterPro" id="IPR019557">
    <property type="entry name" value="AminoTfrase-like_pln_mobile"/>
</dbReference>
<feature type="region of interest" description="Disordered" evidence="1">
    <location>
        <begin position="468"/>
        <end position="511"/>
    </location>
</feature>
<keyword evidence="4" id="KW-1185">Reference proteome</keyword>
<dbReference type="Proteomes" id="UP000652761">
    <property type="component" value="Unassembled WGS sequence"/>
</dbReference>
<feature type="region of interest" description="Disordered" evidence="1">
    <location>
        <begin position="1"/>
        <end position="37"/>
    </location>
</feature>
<comment type="caution">
    <text evidence="3">The sequence shown here is derived from an EMBL/GenBank/DDBJ whole genome shotgun (WGS) entry which is preliminary data.</text>
</comment>
<feature type="compositionally biased region" description="Polar residues" evidence="1">
    <location>
        <begin position="415"/>
        <end position="426"/>
    </location>
</feature>
<reference evidence="3" key="1">
    <citation type="submission" date="2017-07" db="EMBL/GenBank/DDBJ databases">
        <title>Taro Niue Genome Assembly and Annotation.</title>
        <authorList>
            <person name="Atibalentja N."/>
            <person name="Keating K."/>
            <person name="Fields C.J."/>
        </authorList>
    </citation>
    <scope>NUCLEOTIDE SEQUENCE</scope>
    <source>
        <strain evidence="3">Niue_2</strain>
        <tissue evidence="3">Leaf</tissue>
    </source>
</reference>
<organism evidence="3 4">
    <name type="scientific">Colocasia esculenta</name>
    <name type="common">Wild taro</name>
    <name type="synonym">Arum esculentum</name>
    <dbReference type="NCBI Taxonomy" id="4460"/>
    <lineage>
        <taxon>Eukaryota</taxon>
        <taxon>Viridiplantae</taxon>
        <taxon>Streptophyta</taxon>
        <taxon>Embryophyta</taxon>
        <taxon>Tracheophyta</taxon>
        <taxon>Spermatophyta</taxon>
        <taxon>Magnoliopsida</taxon>
        <taxon>Liliopsida</taxon>
        <taxon>Araceae</taxon>
        <taxon>Aroideae</taxon>
        <taxon>Colocasieae</taxon>
        <taxon>Colocasia</taxon>
    </lineage>
</organism>
<feature type="region of interest" description="Disordered" evidence="1">
    <location>
        <begin position="415"/>
        <end position="449"/>
    </location>
</feature>
<dbReference type="InterPro" id="IPR044824">
    <property type="entry name" value="MAIN-like"/>
</dbReference>
<feature type="compositionally biased region" description="Polar residues" evidence="1">
    <location>
        <begin position="85"/>
        <end position="95"/>
    </location>
</feature>
<sequence>MPERRAPREFHARTPPGSREWSPDTPPPHSVWSRPQPAEHVLLKMHCGPVGMRCAQTLATEQQVQPTEQATCSVPVAQEPPSSSPSPNDGYNSSIVHSPRSCGALTTGPPLTGARTRNSSPRAPTSTPFLASLGDVPSHSSCTFTYKRPRPIDRHMALLFILSWIVDIGLCIEVLHCNLHLVTGKVVVHVADAFICIWIQLKKGHLIIIVVIVANQDIIEVHVQGHNPLITTSRSEFDIIKRTTRWEPYTTDILEMLPAVSKQASHLWLSRMHVPDRVLRQFGRVHHIPGPVDALDRVTRKRRGHIDWARYFAHFVQIWHHWADYIIPPDEETVGIDRGEYMAWYWSITRQYIARPGFSYDMRYEPRDHIERSLVDGIKHLHMKASVGLQDDISDSAQSTFISMQMYIDSVLSQVQRTDSSTSHTGPSEPCAGTPQEPDDAGPSHFSPDVMTVSQYGLYDVGASQILTDEGMTDTQPPQSTVCTYRRQRRHRGSSSTLAQQSQSDLLEERH</sequence>
<feature type="region of interest" description="Disordered" evidence="1">
    <location>
        <begin position="69"/>
        <end position="95"/>
    </location>
</feature>
<feature type="compositionally biased region" description="Basic and acidic residues" evidence="1">
    <location>
        <begin position="1"/>
        <end position="12"/>
    </location>
</feature>
<accession>A0A843U1T5</accession>